<dbReference type="GO" id="GO:0006508">
    <property type="term" value="P:proteolysis"/>
    <property type="evidence" value="ECO:0007669"/>
    <property type="project" value="InterPro"/>
</dbReference>
<evidence type="ECO:0000313" key="5">
    <source>
        <dbReference type="Proteomes" id="UP000298213"/>
    </source>
</evidence>
<evidence type="ECO:0000256" key="2">
    <source>
        <dbReference type="SAM" id="SignalP"/>
    </source>
</evidence>
<evidence type="ECO:0000256" key="1">
    <source>
        <dbReference type="ARBA" id="ARBA00022801"/>
    </source>
</evidence>
<dbReference type="InterPro" id="IPR021109">
    <property type="entry name" value="Peptidase_aspartic_dom_sf"/>
</dbReference>
<accession>A0A4Y8ZLH1</accession>
<organism evidence="4 5">
    <name type="scientific">Sphingomonas parva</name>
    <dbReference type="NCBI Taxonomy" id="2555898"/>
    <lineage>
        <taxon>Bacteria</taxon>
        <taxon>Pseudomonadati</taxon>
        <taxon>Pseudomonadota</taxon>
        <taxon>Alphaproteobacteria</taxon>
        <taxon>Sphingomonadales</taxon>
        <taxon>Sphingomonadaceae</taxon>
        <taxon>Sphingomonas</taxon>
    </lineage>
</organism>
<dbReference type="RefSeq" id="WP_135089718.1">
    <property type="nucleotide sequence ID" value="NZ_SPDV01000048.1"/>
</dbReference>
<dbReference type="InterPro" id="IPR001995">
    <property type="entry name" value="Peptidase_A2_cat"/>
</dbReference>
<dbReference type="PROSITE" id="PS00141">
    <property type="entry name" value="ASP_PROTEASE"/>
    <property type="match status" value="2"/>
</dbReference>
<keyword evidence="1" id="KW-0378">Hydrolase</keyword>
<feature type="signal peptide" evidence="2">
    <location>
        <begin position="1"/>
        <end position="23"/>
    </location>
</feature>
<feature type="domain" description="Peptidase A2" evidence="3">
    <location>
        <begin position="64"/>
        <end position="79"/>
    </location>
</feature>
<reference evidence="4 5" key="1">
    <citation type="submission" date="2019-03" db="EMBL/GenBank/DDBJ databases">
        <title>Genome sequence of Sphingomonas sp. 17J27-24.</title>
        <authorList>
            <person name="Kim M."/>
            <person name="Maeng S."/>
            <person name="Sathiyaraj S."/>
        </authorList>
    </citation>
    <scope>NUCLEOTIDE SEQUENCE [LARGE SCALE GENOMIC DNA]</scope>
    <source>
        <strain evidence="4 5">17J27-24</strain>
    </source>
</reference>
<dbReference type="EMBL" id="SPDV01000048">
    <property type="protein sequence ID" value="TFI56848.1"/>
    <property type="molecule type" value="Genomic_DNA"/>
</dbReference>
<protein>
    <recommendedName>
        <fullName evidence="3">Peptidase A2 domain-containing protein</fullName>
    </recommendedName>
</protein>
<dbReference type="Gene3D" id="2.40.70.10">
    <property type="entry name" value="Acid Proteases"/>
    <property type="match status" value="2"/>
</dbReference>
<dbReference type="Pfam" id="PF13650">
    <property type="entry name" value="Asp_protease_2"/>
    <property type="match status" value="2"/>
</dbReference>
<evidence type="ECO:0000259" key="3">
    <source>
        <dbReference type="PROSITE" id="PS50175"/>
    </source>
</evidence>
<dbReference type="InterPro" id="IPR034122">
    <property type="entry name" value="Retropepsin-like_bacterial"/>
</dbReference>
<dbReference type="SUPFAM" id="SSF50630">
    <property type="entry name" value="Acid proteases"/>
    <property type="match status" value="2"/>
</dbReference>
<dbReference type="Proteomes" id="UP000298213">
    <property type="component" value="Unassembled WGS sequence"/>
</dbReference>
<name>A0A4Y8ZLH1_9SPHN</name>
<proteinExistence type="predicted"/>
<keyword evidence="5" id="KW-1185">Reference proteome</keyword>
<keyword evidence="2" id="KW-0732">Signal</keyword>
<dbReference type="GO" id="GO:0004190">
    <property type="term" value="F:aspartic-type endopeptidase activity"/>
    <property type="evidence" value="ECO:0007669"/>
    <property type="project" value="InterPro"/>
</dbReference>
<feature type="chain" id="PRO_5021314052" description="Peptidase A2 domain-containing protein" evidence="2">
    <location>
        <begin position="24"/>
        <end position="333"/>
    </location>
</feature>
<comment type="caution">
    <text evidence="4">The sequence shown here is derived from an EMBL/GenBank/DDBJ whole genome shotgun (WGS) entry which is preliminary data.</text>
</comment>
<sequence>MKLIRSSAALIGAALLISPLAGQAPAPVAAPVAGVDAPDTVIDFGADAFARMTVPVSIDGRGPYRFIVDTGAERTVIARELARQLDLGAGRTARVHSMSEVSEVGTVVIPALEVAGKMVRGIHAPALARRHLGAEGMLGVDSLKAQRVSFDFVRQKMTVTPSTRREEKWEDDGIVVTGRSRFGQLILVDASVDGQKVWVIIDTGSQATIGNSALRRKLERKGRMGQTYKVQLTSVTGGTISADQATARRIRIGGVAMTEMPVAFADVHPFRKLDLMDRPALLLGMDALQMFDRVSVDFARRRVRMLTPGRSQRGILGQFAMAGPAGTAGRAVR</sequence>
<dbReference type="PROSITE" id="PS50175">
    <property type="entry name" value="ASP_PROT_RETROV"/>
    <property type="match status" value="1"/>
</dbReference>
<evidence type="ECO:0000313" key="4">
    <source>
        <dbReference type="EMBL" id="TFI56848.1"/>
    </source>
</evidence>
<gene>
    <name evidence="4" type="ORF">E2493_18050</name>
</gene>
<dbReference type="CDD" id="cd05483">
    <property type="entry name" value="retropepsin_like_bacteria"/>
    <property type="match status" value="1"/>
</dbReference>
<dbReference type="OrthoDB" id="107347at2"/>
<dbReference type="InterPro" id="IPR001969">
    <property type="entry name" value="Aspartic_peptidase_AS"/>
</dbReference>
<dbReference type="AlphaFoldDB" id="A0A4Y8ZLH1"/>